<dbReference type="EMBL" id="JACHDO010000001">
    <property type="protein sequence ID" value="MBB5489006.1"/>
    <property type="molecule type" value="Genomic_DNA"/>
</dbReference>
<evidence type="ECO:0000313" key="10">
    <source>
        <dbReference type="EMBL" id="MBB5489006.1"/>
    </source>
</evidence>
<dbReference type="AlphaFoldDB" id="A0A840WCN7"/>
<dbReference type="SMART" id="SM00220">
    <property type="entry name" value="S_TKc"/>
    <property type="match status" value="1"/>
</dbReference>
<keyword evidence="5" id="KW-0418">Kinase</keyword>
<dbReference type="Gene3D" id="3.30.200.20">
    <property type="entry name" value="Phosphorylase Kinase, domain 1"/>
    <property type="match status" value="1"/>
</dbReference>
<feature type="compositionally biased region" description="Pro residues" evidence="8">
    <location>
        <begin position="1"/>
        <end position="10"/>
    </location>
</feature>
<dbReference type="GO" id="GO:0005524">
    <property type="term" value="F:ATP binding"/>
    <property type="evidence" value="ECO:0007669"/>
    <property type="project" value="UniProtKB-UniRule"/>
</dbReference>
<comment type="caution">
    <text evidence="10">The sequence shown here is derived from an EMBL/GenBank/DDBJ whole genome shotgun (WGS) entry which is preliminary data.</text>
</comment>
<evidence type="ECO:0000256" key="4">
    <source>
        <dbReference type="ARBA" id="ARBA00022741"/>
    </source>
</evidence>
<evidence type="ECO:0000256" key="2">
    <source>
        <dbReference type="ARBA" id="ARBA00022527"/>
    </source>
</evidence>
<dbReference type="EC" id="2.7.11.1" evidence="1"/>
<dbReference type="InterPro" id="IPR000719">
    <property type="entry name" value="Prot_kinase_dom"/>
</dbReference>
<protein>
    <recommendedName>
        <fullName evidence="1">non-specific serine/threonine protein kinase</fullName>
        <ecNumber evidence="1">2.7.11.1</ecNumber>
    </recommendedName>
</protein>
<feature type="region of interest" description="Disordered" evidence="8">
    <location>
        <begin position="1"/>
        <end position="23"/>
    </location>
</feature>
<feature type="binding site" evidence="7">
    <location>
        <position position="57"/>
    </location>
    <ligand>
        <name>ATP</name>
        <dbReference type="ChEBI" id="CHEBI:30616"/>
    </ligand>
</feature>
<sequence length="570" mass="61136">MVPTGPPDPSGPTQDLSGRGPRRSVGRYELLSELGSGAMGTVWRAHDTGLNRMVAIKEVHLPYDMPPRERERARARVVREAQAAARIAHPSVVTVHDVLEADGVPYIVMELLDGESLSERLKRSGPMRETEVERIARPLLGALWAAHRAGVIHRDVKPANIMLTEDGARPVLTDFGIANLPDHGGTALTGTGTILGTAAYAAPERLENDETSAVSDLWSLGATLFAALNGESPFKRDTLTSTLTAVLTQPVPPVPAGGRLASVVGRLLERDPRRRLLPEQALTVLDAPEAEPDRPDSGPNHPVSANTPAAAAPFASPPAATATPVSPAAPAPRRSRAPLWIGGAAVLALLVLVGLTLRAVLPGSEGTEVAADGVPAAQEPSPTPSPYPSEDPAAETTEPVTDDTPEGFVHHDDGVVEFVLPEDWRVRDGDAGDGGGSAVRLSSLELETGVETGTATVVVTEYDLLVYDAEGAMQRMQTLLEEDDAYSDVEQQRLEPVRMPPGMEGAVYEVLFHHEEREVPGRWMFSKSITDEDRRLSYRLSFNFPAELREEYQDDFQTMIDSFAPDPGDG</sequence>
<dbReference type="Gene3D" id="1.10.510.10">
    <property type="entry name" value="Transferase(Phosphotransferase) domain 1"/>
    <property type="match status" value="1"/>
</dbReference>
<feature type="region of interest" description="Disordered" evidence="8">
    <location>
        <begin position="370"/>
        <end position="412"/>
    </location>
</feature>
<dbReference type="PROSITE" id="PS00107">
    <property type="entry name" value="PROTEIN_KINASE_ATP"/>
    <property type="match status" value="1"/>
</dbReference>
<organism evidence="10 11">
    <name type="scientific">Nocardiopsis metallicus</name>
    <dbReference type="NCBI Taxonomy" id="179819"/>
    <lineage>
        <taxon>Bacteria</taxon>
        <taxon>Bacillati</taxon>
        <taxon>Actinomycetota</taxon>
        <taxon>Actinomycetes</taxon>
        <taxon>Streptosporangiales</taxon>
        <taxon>Nocardiopsidaceae</taxon>
        <taxon>Nocardiopsis</taxon>
    </lineage>
</organism>
<keyword evidence="6 7" id="KW-0067">ATP-binding</keyword>
<reference evidence="10 11" key="1">
    <citation type="submission" date="2020-08" db="EMBL/GenBank/DDBJ databases">
        <title>Sequencing the genomes of 1000 actinobacteria strains.</title>
        <authorList>
            <person name="Klenk H.-P."/>
        </authorList>
    </citation>
    <scope>NUCLEOTIDE SEQUENCE [LARGE SCALE GENOMIC DNA]</scope>
    <source>
        <strain evidence="10 11">DSM 44598</strain>
    </source>
</reference>
<evidence type="ECO:0000256" key="1">
    <source>
        <dbReference type="ARBA" id="ARBA00012513"/>
    </source>
</evidence>
<dbReference type="Proteomes" id="UP000579647">
    <property type="component" value="Unassembled WGS sequence"/>
</dbReference>
<feature type="compositionally biased region" description="Low complexity" evidence="8">
    <location>
        <begin position="390"/>
        <end position="399"/>
    </location>
</feature>
<dbReference type="SUPFAM" id="SSF56112">
    <property type="entry name" value="Protein kinase-like (PK-like)"/>
    <property type="match status" value="1"/>
</dbReference>
<dbReference type="InterPro" id="IPR008271">
    <property type="entry name" value="Ser/Thr_kinase_AS"/>
</dbReference>
<dbReference type="InterPro" id="IPR011009">
    <property type="entry name" value="Kinase-like_dom_sf"/>
</dbReference>
<evidence type="ECO:0000256" key="7">
    <source>
        <dbReference type="PROSITE-ProRule" id="PRU10141"/>
    </source>
</evidence>
<feature type="compositionally biased region" description="Low complexity" evidence="8">
    <location>
        <begin position="302"/>
        <end position="332"/>
    </location>
</feature>
<dbReference type="PANTHER" id="PTHR43289">
    <property type="entry name" value="MITOGEN-ACTIVATED PROTEIN KINASE KINASE KINASE 20-RELATED"/>
    <property type="match status" value="1"/>
</dbReference>
<dbReference type="InterPro" id="IPR017441">
    <property type="entry name" value="Protein_kinase_ATP_BS"/>
</dbReference>
<keyword evidence="11" id="KW-1185">Reference proteome</keyword>
<accession>A0A840WCN7</accession>
<feature type="region of interest" description="Disordered" evidence="8">
    <location>
        <begin position="280"/>
        <end position="333"/>
    </location>
</feature>
<keyword evidence="3 10" id="KW-0808">Transferase</keyword>
<evidence type="ECO:0000256" key="8">
    <source>
        <dbReference type="SAM" id="MobiDB-lite"/>
    </source>
</evidence>
<evidence type="ECO:0000313" key="11">
    <source>
        <dbReference type="Proteomes" id="UP000579647"/>
    </source>
</evidence>
<dbReference type="Pfam" id="PF00069">
    <property type="entry name" value="Pkinase"/>
    <property type="match status" value="1"/>
</dbReference>
<evidence type="ECO:0000256" key="5">
    <source>
        <dbReference type="ARBA" id="ARBA00022777"/>
    </source>
</evidence>
<dbReference type="PROSITE" id="PS00108">
    <property type="entry name" value="PROTEIN_KINASE_ST"/>
    <property type="match status" value="1"/>
</dbReference>
<dbReference type="RefSeq" id="WP_184360545.1">
    <property type="nucleotide sequence ID" value="NZ_JACHDO010000001.1"/>
</dbReference>
<gene>
    <name evidence="10" type="ORF">HNR07_000143</name>
</gene>
<evidence type="ECO:0000259" key="9">
    <source>
        <dbReference type="PROSITE" id="PS50011"/>
    </source>
</evidence>
<feature type="domain" description="Protein kinase" evidence="9">
    <location>
        <begin position="28"/>
        <end position="304"/>
    </location>
</feature>
<dbReference type="PANTHER" id="PTHR43289:SF6">
    <property type="entry name" value="SERINE_THREONINE-PROTEIN KINASE NEKL-3"/>
    <property type="match status" value="1"/>
</dbReference>
<dbReference type="PROSITE" id="PS50011">
    <property type="entry name" value="PROTEIN_KINASE_DOM"/>
    <property type="match status" value="1"/>
</dbReference>
<evidence type="ECO:0000256" key="6">
    <source>
        <dbReference type="ARBA" id="ARBA00022840"/>
    </source>
</evidence>
<dbReference type="CDD" id="cd14014">
    <property type="entry name" value="STKc_PknB_like"/>
    <property type="match status" value="1"/>
</dbReference>
<keyword evidence="4 7" id="KW-0547">Nucleotide-binding</keyword>
<keyword evidence="2" id="KW-0723">Serine/threonine-protein kinase</keyword>
<evidence type="ECO:0000256" key="3">
    <source>
        <dbReference type="ARBA" id="ARBA00022679"/>
    </source>
</evidence>
<proteinExistence type="predicted"/>
<name>A0A840WCN7_9ACTN</name>
<dbReference type="GO" id="GO:0004674">
    <property type="term" value="F:protein serine/threonine kinase activity"/>
    <property type="evidence" value="ECO:0007669"/>
    <property type="project" value="UniProtKB-KW"/>
</dbReference>